<keyword evidence="15" id="KW-1185">Reference proteome</keyword>
<dbReference type="EC" id="3.1.-.-" evidence="8"/>
<dbReference type="GO" id="GO:0004519">
    <property type="term" value="F:endonuclease activity"/>
    <property type="evidence" value="ECO:0007669"/>
    <property type="project" value="UniProtKB-KW"/>
</dbReference>
<protein>
    <recommendedName>
        <fullName evidence="8">Ribonuclease VapC</fullName>
        <shortName evidence="8">RNase VapC</shortName>
        <ecNumber evidence="8">3.1.-.-</ecNumber>
    </recommendedName>
    <alternativeName>
        <fullName evidence="8">Toxin VapC</fullName>
    </alternativeName>
</protein>
<reference evidence="13 14" key="1">
    <citation type="journal article" date="2020" name="Front. Microbiol.">
        <title>Single-cell genomics of novel Actinobacteria with the Wood-Ljungdahl pathway discovered in a serpentinizing system.</title>
        <authorList>
            <person name="Merino N."/>
            <person name="Kawai M."/>
            <person name="Boyd E.S."/>
            <person name="Colman D.R."/>
            <person name="McGlynn S.E."/>
            <person name="Nealson K.H."/>
            <person name="Kurokawa K."/>
            <person name="Hongoh Y."/>
        </authorList>
    </citation>
    <scope>NUCLEOTIDE SEQUENCE [LARGE SCALE GENOMIC DNA]</scope>
    <source>
        <strain evidence="10 13">S03</strain>
        <strain evidence="11 14">S09_30</strain>
        <strain evidence="12 15">S34</strain>
    </source>
</reference>
<evidence type="ECO:0000313" key="10">
    <source>
        <dbReference type="EMBL" id="GFP19151.1"/>
    </source>
</evidence>
<feature type="binding site" evidence="8">
    <location>
        <position position="33"/>
    </location>
    <ligand>
        <name>Mg(2+)</name>
        <dbReference type="ChEBI" id="CHEBI:18420"/>
    </ligand>
</feature>
<evidence type="ECO:0000259" key="9">
    <source>
        <dbReference type="Pfam" id="PF01850"/>
    </source>
</evidence>
<evidence type="ECO:0000256" key="7">
    <source>
        <dbReference type="ARBA" id="ARBA00038093"/>
    </source>
</evidence>
<dbReference type="EMBL" id="BLRZ01000014">
    <property type="protein sequence ID" value="GFP29540.1"/>
    <property type="molecule type" value="Genomic_DNA"/>
</dbReference>
<dbReference type="InterPro" id="IPR050556">
    <property type="entry name" value="Type_II_TA_system_RNase"/>
</dbReference>
<dbReference type="GO" id="GO:0004540">
    <property type="term" value="F:RNA nuclease activity"/>
    <property type="evidence" value="ECO:0007669"/>
    <property type="project" value="InterPro"/>
</dbReference>
<evidence type="ECO:0000256" key="1">
    <source>
        <dbReference type="ARBA" id="ARBA00001946"/>
    </source>
</evidence>
<evidence type="ECO:0000313" key="11">
    <source>
        <dbReference type="EMBL" id="GFP23474.1"/>
    </source>
</evidence>
<evidence type="ECO:0000256" key="8">
    <source>
        <dbReference type="HAMAP-Rule" id="MF_00265"/>
    </source>
</evidence>
<organism evidence="10 13">
    <name type="scientific">Candidatus Hakubella thermalkaliphila</name>
    <dbReference type="NCBI Taxonomy" id="2754717"/>
    <lineage>
        <taxon>Bacteria</taxon>
        <taxon>Bacillati</taxon>
        <taxon>Actinomycetota</taxon>
        <taxon>Actinomycetota incertae sedis</taxon>
        <taxon>Candidatus Hakubellales</taxon>
        <taxon>Candidatus Hakubellaceae</taxon>
        <taxon>Candidatus Hakubella</taxon>
    </lineage>
</organism>
<dbReference type="CDD" id="cd09881">
    <property type="entry name" value="PIN_VapC4-5_FitB-like"/>
    <property type="match status" value="1"/>
</dbReference>
<keyword evidence="8" id="KW-0800">Toxin</keyword>
<proteinExistence type="inferred from homology"/>
<keyword evidence="2 8" id="KW-1277">Toxin-antitoxin system</keyword>
<comment type="cofactor">
    <cofactor evidence="1 8">
        <name>Mg(2+)</name>
        <dbReference type="ChEBI" id="CHEBI:18420"/>
    </cofactor>
</comment>
<comment type="caution">
    <text evidence="10">The sequence shown here is derived from an EMBL/GenBank/DDBJ whole genome shotgun (WGS) entry which is preliminary data.</text>
</comment>
<keyword evidence="4 8" id="KW-0479">Metal-binding</keyword>
<dbReference type="SUPFAM" id="SSF88723">
    <property type="entry name" value="PIN domain-like"/>
    <property type="match status" value="1"/>
</dbReference>
<evidence type="ECO:0000256" key="4">
    <source>
        <dbReference type="ARBA" id="ARBA00022723"/>
    </source>
</evidence>
<comment type="function">
    <text evidence="8">Toxic component of a toxin-antitoxin (TA) system. An RNase.</text>
</comment>
<dbReference type="GO" id="GO:0090729">
    <property type="term" value="F:toxin activity"/>
    <property type="evidence" value="ECO:0007669"/>
    <property type="project" value="UniProtKB-KW"/>
</dbReference>
<evidence type="ECO:0000256" key="2">
    <source>
        <dbReference type="ARBA" id="ARBA00022649"/>
    </source>
</evidence>
<evidence type="ECO:0000313" key="12">
    <source>
        <dbReference type="EMBL" id="GFP29540.1"/>
    </source>
</evidence>
<dbReference type="GO" id="GO:0000287">
    <property type="term" value="F:magnesium ion binding"/>
    <property type="evidence" value="ECO:0007669"/>
    <property type="project" value="UniProtKB-UniRule"/>
</dbReference>
<dbReference type="InterPro" id="IPR022907">
    <property type="entry name" value="VapC_family"/>
</dbReference>
<dbReference type="Proteomes" id="UP000574717">
    <property type="component" value="Unassembled WGS sequence"/>
</dbReference>
<gene>
    <name evidence="8" type="primary">vapC</name>
    <name evidence="10" type="ORF">HKBW3S03_00655</name>
    <name evidence="11" type="ORF">HKBW3S09_00941</name>
    <name evidence="12" type="ORF">HKBW3S34_00460</name>
</gene>
<dbReference type="Proteomes" id="UP000588083">
    <property type="component" value="Unassembled WGS sequence"/>
</dbReference>
<accession>A0A6V8NIG1</accession>
<keyword evidence="10" id="KW-0255">Endonuclease</keyword>
<evidence type="ECO:0000256" key="3">
    <source>
        <dbReference type="ARBA" id="ARBA00022722"/>
    </source>
</evidence>
<dbReference type="PANTHER" id="PTHR33653:SF1">
    <property type="entry name" value="RIBONUCLEASE VAPC2"/>
    <property type="match status" value="1"/>
</dbReference>
<name>A0A6V8NIG1_9ACTN</name>
<dbReference type="EMBL" id="BLRW01000118">
    <property type="protein sequence ID" value="GFP23474.1"/>
    <property type="molecule type" value="Genomic_DNA"/>
</dbReference>
<dbReference type="InterPro" id="IPR029060">
    <property type="entry name" value="PIN-like_dom_sf"/>
</dbReference>
<dbReference type="Proteomes" id="UP000585609">
    <property type="component" value="Unassembled WGS sequence"/>
</dbReference>
<evidence type="ECO:0000313" key="14">
    <source>
        <dbReference type="Proteomes" id="UP000585609"/>
    </source>
</evidence>
<feature type="domain" description="PIN" evidence="9">
    <location>
        <begin position="30"/>
        <end position="148"/>
    </location>
</feature>
<keyword evidence="5 8" id="KW-0378">Hydrolase</keyword>
<evidence type="ECO:0000256" key="5">
    <source>
        <dbReference type="ARBA" id="ARBA00022801"/>
    </source>
</evidence>
<dbReference type="RefSeq" id="WP_176236848.1">
    <property type="nucleotide sequence ID" value="NZ_BLRU01000042.1"/>
</dbReference>
<dbReference type="InterPro" id="IPR002716">
    <property type="entry name" value="PIN_dom"/>
</dbReference>
<evidence type="ECO:0000313" key="13">
    <source>
        <dbReference type="Proteomes" id="UP000574717"/>
    </source>
</evidence>
<comment type="similarity">
    <text evidence="7 8">Belongs to the PINc/VapC protein family.</text>
</comment>
<dbReference type="Gene3D" id="3.40.50.1010">
    <property type="entry name" value="5'-nuclease"/>
    <property type="match status" value="1"/>
</dbReference>
<keyword evidence="6 8" id="KW-0460">Magnesium</keyword>
<dbReference type="PANTHER" id="PTHR33653">
    <property type="entry name" value="RIBONUCLEASE VAPC2"/>
    <property type="match status" value="1"/>
</dbReference>
<dbReference type="Pfam" id="PF01850">
    <property type="entry name" value="PIN"/>
    <property type="match status" value="1"/>
</dbReference>
<dbReference type="AlphaFoldDB" id="A0A6V8NIG1"/>
<dbReference type="HAMAP" id="MF_00265">
    <property type="entry name" value="VapC_Nob1"/>
    <property type="match status" value="1"/>
</dbReference>
<feature type="binding site" evidence="8">
    <location>
        <position position="121"/>
    </location>
    <ligand>
        <name>Mg(2+)</name>
        <dbReference type="ChEBI" id="CHEBI:18420"/>
    </ligand>
</feature>
<keyword evidence="3 8" id="KW-0540">Nuclease</keyword>
<sequence length="159" mass="17863">MVYEVDQENNTAQRALSSSLTHNGVRSPKIVADTDIIVDYLRGQMPQAQVFKELLLQDRLLFTAISAYELRVGSRVTRRQADLAVLFQEEITLPLDLRAAIAAGKVITQLREKGEEIGPGDVLIAGICLRHQLPLLTRNVEHFKRVEGLISYTPEQLQK</sequence>
<dbReference type="EMBL" id="BLRU01000042">
    <property type="protein sequence ID" value="GFP19151.1"/>
    <property type="molecule type" value="Genomic_DNA"/>
</dbReference>
<evidence type="ECO:0000313" key="15">
    <source>
        <dbReference type="Proteomes" id="UP000588083"/>
    </source>
</evidence>
<evidence type="ECO:0000256" key="6">
    <source>
        <dbReference type="ARBA" id="ARBA00022842"/>
    </source>
</evidence>
<dbReference type="GO" id="GO:0016787">
    <property type="term" value="F:hydrolase activity"/>
    <property type="evidence" value="ECO:0007669"/>
    <property type="project" value="UniProtKB-KW"/>
</dbReference>